<organism evidence="1 2">
    <name type="scientific">Allorhodopirellula heiligendammensis</name>
    <dbReference type="NCBI Taxonomy" id="2714739"/>
    <lineage>
        <taxon>Bacteria</taxon>
        <taxon>Pseudomonadati</taxon>
        <taxon>Planctomycetota</taxon>
        <taxon>Planctomycetia</taxon>
        <taxon>Pirellulales</taxon>
        <taxon>Pirellulaceae</taxon>
        <taxon>Allorhodopirellula</taxon>
    </lineage>
</organism>
<keyword evidence="2" id="KW-1185">Reference proteome</keyword>
<dbReference type="AlphaFoldDB" id="A0A5C6C2M1"/>
<comment type="caution">
    <text evidence="1">The sequence shown here is derived from an EMBL/GenBank/DDBJ whole genome shotgun (WGS) entry which is preliminary data.</text>
</comment>
<dbReference type="EMBL" id="SJPU01000001">
    <property type="protein sequence ID" value="TWU18257.1"/>
    <property type="molecule type" value="Genomic_DNA"/>
</dbReference>
<evidence type="ECO:0008006" key="3">
    <source>
        <dbReference type="Google" id="ProtNLM"/>
    </source>
</evidence>
<name>A0A5C6C2M1_9BACT</name>
<accession>A0A5C6C2M1</accession>
<gene>
    <name evidence="1" type="ORF">Poly21_04120</name>
</gene>
<protein>
    <recommendedName>
        <fullName evidence="3">ISKra4 family transposase</fullName>
    </recommendedName>
</protein>
<reference evidence="1 2" key="1">
    <citation type="journal article" date="2020" name="Antonie Van Leeuwenhoek">
        <title>Rhodopirellula heiligendammensis sp. nov., Rhodopirellula pilleata sp. nov., and Rhodopirellula solitaria sp. nov. isolated from natural or artificial marine surfaces in Northern Germany and California, USA, and emended description of the genus Rhodopirellula.</title>
        <authorList>
            <person name="Kallscheuer N."/>
            <person name="Wiegand S."/>
            <person name="Jogler M."/>
            <person name="Boedeker C."/>
            <person name="Peeters S.H."/>
            <person name="Rast P."/>
            <person name="Heuer A."/>
            <person name="Jetten M.S.M."/>
            <person name="Rohde M."/>
            <person name="Jogler C."/>
        </authorList>
    </citation>
    <scope>NUCLEOTIDE SEQUENCE [LARGE SCALE GENOMIC DNA]</scope>
    <source>
        <strain evidence="1 2">Poly21</strain>
    </source>
</reference>
<dbReference type="Proteomes" id="UP000319908">
    <property type="component" value="Unassembled WGS sequence"/>
</dbReference>
<sequence length="529" mass="59023">MEGMTVDGSHGKLIESNQEMILRFTSQISVDAVQWTQQLINCPGDLESIERRVHRAYARGADLLVAGLMAATIKEGKVLEAAEQTRREFSRPLQKGRERSVAVQLLGGMIVWAVTLYCAPKKKRFRKDDAPRVGLDITLSQFGFGKGVSPGLQSKVARQMALCPSIAFAHKELTREGIDLDIKTVKRITYQCGAGLLALRRHRIALLRSKQLKASGELSGKRVSVQIDGGRMKIRGEMKLKSTVIEPTDENGLLTGNAPGRSKSTPRRTFSADWREPKLMTIFIHDEHGKMVKKTKATIDGTLLGPDAIAEVVAMHLHRLGAAEALSVTFVADGAPWIWDRIDRIIQLAGLKDVPTYEVLDCCHAVHHISQALASLGLSVEERNPLYRHLRSQLRNGQWQQVVDDLNELQGTDKPNVALATEISYLHRHGEAGRLKYVRFKQLGLPCGSGAIESGIRRVINLRLKSNAMFWKSEHAESMLQVRSQVVPDQWDQAMSDLSEFRRTEAHDSWDWEPENMSIKIEDSPALAT</sequence>
<evidence type="ECO:0000313" key="2">
    <source>
        <dbReference type="Proteomes" id="UP000319908"/>
    </source>
</evidence>
<evidence type="ECO:0000313" key="1">
    <source>
        <dbReference type="EMBL" id="TWU18257.1"/>
    </source>
</evidence>
<proteinExistence type="predicted"/>